<feature type="transmembrane region" description="Helical" evidence="7">
    <location>
        <begin position="42"/>
        <end position="59"/>
    </location>
</feature>
<dbReference type="GO" id="GO:0005886">
    <property type="term" value="C:plasma membrane"/>
    <property type="evidence" value="ECO:0007669"/>
    <property type="project" value="TreeGrafter"/>
</dbReference>
<organism evidence="9">
    <name type="scientific">marine sediment metagenome</name>
    <dbReference type="NCBI Taxonomy" id="412755"/>
    <lineage>
        <taxon>unclassified sequences</taxon>
        <taxon>metagenomes</taxon>
        <taxon>ecological metagenomes</taxon>
    </lineage>
</organism>
<keyword evidence="4" id="KW-0249">Electron transport</keyword>
<feature type="transmembrane region" description="Helical" evidence="7">
    <location>
        <begin position="88"/>
        <end position="109"/>
    </location>
</feature>
<evidence type="ECO:0000313" key="9">
    <source>
        <dbReference type="EMBL" id="KKN18788.1"/>
    </source>
</evidence>
<dbReference type="NCBIfam" id="TIGR02745">
    <property type="entry name" value="ccoG_rdxA_fixG"/>
    <property type="match status" value="1"/>
</dbReference>
<evidence type="ECO:0000256" key="3">
    <source>
        <dbReference type="ARBA" id="ARBA00022723"/>
    </source>
</evidence>
<comment type="caution">
    <text evidence="9">The sequence shown here is derived from an EMBL/GenBank/DDBJ whole genome shotgun (WGS) entry which is preliminary data.</text>
</comment>
<keyword evidence="5" id="KW-0408">Iron</keyword>
<dbReference type="Pfam" id="PF12801">
    <property type="entry name" value="Fer4_5"/>
    <property type="match status" value="1"/>
</dbReference>
<sequence length="472" mass="53172">MSKLSDIAVKVEVYDALSEWEVHTGEGENVVARRMKGKYRTLKNFGMSIWLIYFLGPYIRWNGQQAVLLDIPNQQFHLFGMTLFPQDIWVLSLTLLFFAILLAAATSIAGRVFCGYFCFQTVWTDMFTFIEGKLEGNTPQKQHKFNSAPLSASKVIRKGSKHLIWLAIAVLTGISFAAWFTDSFQLWSDIFALNAATPVWISMGVFTFFTYWFAGFMREQVCFWLCPYARLQGVMYDQDTVLPAYDAVRGEPRGKLSRSGKQESNQGSCIDCKMCVAVCPTGIDIRKGQQEGCITCGLCIDACDSIMDKIEQPRGLIRYASYKELHQNEPHVSLWKRPRVIVYSLIMLLSLSGVLYGFTHFTPSEFNVIHERRPLYVQMSNGDIQNKYTLKLLNKTNAPITVQFSLAGLPGASVDGLEQSYDIAPGKIVPVTALVRMPVTASQSKLNSFTFTAEAIDNSAIYEQYEAVFITP</sequence>
<dbReference type="InterPro" id="IPR032879">
    <property type="entry name" value="FixG_C"/>
</dbReference>
<protein>
    <recommendedName>
        <fullName evidence="8">4Fe-4S ferredoxin-type domain-containing protein</fullName>
    </recommendedName>
</protein>
<feature type="transmembrane region" description="Helical" evidence="7">
    <location>
        <begin position="163"/>
        <end position="180"/>
    </location>
</feature>
<proteinExistence type="predicted"/>
<accession>A0A0F9RNE2</accession>
<dbReference type="InterPro" id="IPR014116">
    <property type="entry name" value="Cyt_c_oxidase_cbb3_FixG"/>
</dbReference>
<keyword evidence="2" id="KW-0004">4Fe-4S</keyword>
<keyword evidence="7" id="KW-0472">Membrane</keyword>
<name>A0A0F9RNE2_9ZZZZ</name>
<dbReference type="EMBL" id="LAZR01003395">
    <property type="protein sequence ID" value="KKN18788.1"/>
    <property type="molecule type" value="Genomic_DNA"/>
</dbReference>
<feature type="transmembrane region" description="Helical" evidence="7">
    <location>
        <begin position="340"/>
        <end position="358"/>
    </location>
</feature>
<dbReference type="PANTHER" id="PTHR30176:SF3">
    <property type="entry name" value="FERREDOXIN-TYPE PROTEIN NAPH"/>
    <property type="match status" value="1"/>
</dbReference>
<evidence type="ECO:0000256" key="1">
    <source>
        <dbReference type="ARBA" id="ARBA00022448"/>
    </source>
</evidence>
<evidence type="ECO:0000259" key="8">
    <source>
        <dbReference type="PROSITE" id="PS51379"/>
    </source>
</evidence>
<keyword evidence="6" id="KW-0411">Iron-sulfur</keyword>
<gene>
    <name evidence="9" type="ORF">LCGC14_0952290</name>
</gene>
<feature type="transmembrane region" description="Helical" evidence="7">
    <location>
        <begin position="192"/>
        <end position="214"/>
    </location>
</feature>
<keyword evidence="7" id="KW-1133">Transmembrane helix</keyword>
<evidence type="ECO:0000256" key="2">
    <source>
        <dbReference type="ARBA" id="ARBA00022485"/>
    </source>
</evidence>
<keyword evidence="1" id="KW-0813">Transport</keyword>
<dbReference type="InterPro" id="IPR013783">
    <property type="entry name" value="Ig-like_fold"/>
</dbReference>
<dbReference type="Pfam" id="PF13746">
    <property type="entry name" value="Fer4_18"/>
    <property type="match status" value="1"/>
</dbReference>
<dbReference type="Gene3D" id="2.60.40.10">
    <property type="entry name" value="Immunoglobulins"/>
    <property type="match status" value="1"/>
</dbReference>
<evidence type="ECO:0000256" key="7">
    <source>
        <dbReference type="SAM" id="Phobius"/>
    </source>
</evidence>
<dbReference type="InterPro" id="IPR051684">
    <property type="entry name" value="Electron_Trans/Redox"/>
</dbReference>
<evidence type="ECO:0000256" key="6">
    <source>
        <dbReference type="ARBA" id="ARBA00023014"/>
    </source>
</evidence>
<keyword evidence="7" id="KW-0812">Transmembrane</keyword>
<dbReference type="GO" id="GO:0046872">
    <property type="term" value="F:metal ion binding"/>
    <property type="evidence" value="ECO:0007669"/>
    <property type="project" value="UniProtKB-KW"/>
</dbReference>
<evidence type="ECO:0000256" key="5">
    <source>
        <dbReference type="ARBA" id="ARBA00023004"/>
    </source>
</evidence>
<dbReference type="PROSITE" id="PS00198">
    <property type="entry name" value="4FE4S_FER_1"/>
    <property type="match status" value="1"/>
</dbReference>
<dbReference type="PANTHER" id="PTHR30176">
    <property type="entry name" value="FERREDOXIN-TYPE PROTEIN NAPH"/>
    <property type="match status" value="1"/>
</dbReference>
<dbReference type="GO" id="GO:0051539">
    <property type="term" value="F:4 iron, 4 sulfur cluster binding"/>
    <property type="evidence" value="ECO:0007669"/>
    <property type="project" value="UniProtKB-KW"/>
</dbReference>
<dbReference type="AlphaFoldDB" id="A0A0F9RNE2"/>
<dbReference type="Gene3D" id="3.30.70.20">
    <property type="match status" value="1"/>
</dbReference>
<keyword evidence="3" id="KW-0479">Metal-binding</keyword>
<dbReference type="InterPro" id="IPR017896">
    <property type="entry name" value="4Fe4S_Fe-S-bd"/>
</dbReference>
<dbReference type="Pfam" id="PF11614">
    <property type="entry name" value="FixG_C"/>
    <property type="match status" value="1"/>
</dbReference>
<evidence type="ECO:0000256" key="4">
    <source>
        <dbReference type="ARBA" id="ARBA00022982"/>
    </source>
</evidence>
<reference evidence="9" key="1">
    <citation type="journal article" date="2015" name="Nature">
        <title>Complex archaea that bridge the gap between prokaryotes and eukaryotes.</title>
        <authorList>
            <person name="Spang A."/>
            <person name="Saw J.H."/>
            <person name="Jorgensen S.L."/>
            <person name="Zaremba-Niedzwiedzka K."/>
            <person name="Martijn J."/>
            <person name="Lind A.E."/>
            <person name="van Eijk R."/>
            <person name="Schleper C."/>
            <person name="Guy L."/>
            <person name="Ettema T.J."/>
        </authorList>
    </citation>
    <scope>NUCLEOTIDE SEQUENCE</scope>
</reference>
<dbReference type="InterPro" id="IPR017900">
    <property type="entry name" value="4Fe4S_Fe_S_CS"/>
</dbReference>
<feature type="domain" description="4Fe-4S ferredoxin-type" evidence="8">
    <location>
        <begin position="260"/>
        <end position="288"/>
    </location>
</feature>
<dbReference type="SUPFAM" id="SSF54862">
    <property type="entry name" value="4Fe-4S ferredoxins"/>
    <property type="match status" value="1"/>
</dbReference>
<dbReference type="PROSITE" id="PS51379">
    <property type="entry name" value="4FE4S_FER_2"/>
    <property type="match status" value="1"/>
</dbReference>